<keyword evidence="3 7" id="KW-0812">Transmembrane</keyword>
<feature type="region of interest" description="Disordered" evidence="6">
    <location>
        <begin position="357"/>
        <end position="394"/>
    </location>
</feature>
<dbReference type="AlphaFoldDB" id="A0A642V3H5"/>
<evidence type="ECO:0000256" key="7">
    <source>
        <dbReference type="SAM" id="Phobius"/>
    </source>
</evidence>
<evidence type="ECO:0008006" key="10">
    <source>
        <dbReference type="Google" id="ProtNLM"/>
    </source>
</evidence>
<feature type="compositionally biased region" description="Low complexity" evidence="6">
    <location>
        <begin position="1"/>
        <end position="35"/>
    </location>
</feature>
<dbReference type="OrthoDB" id="277931at2759"/>
<evidence type="ECO:0000313" key="9">
    <source>
        <dbReference type="Proteomes" id="UP000761534"/>
    </source>
</evidence>
<evidence type="ECO:0000256" key="2">
    <source>
        <dbReference type="ARBA" id="ARBA00009824"/>
    </source>
</evidence>
<feature type="compositionally biased region" description="Acidic residues" evidence="6">
    <location>
        <begin position="970"/>
        <end position="984"/>
    </location>
</feature>
<feature type="compositionally biased region" description="Polar residues" evidence="6">
    <location>
        <begin position="136"/>
        <end position="155"/>
    </location>
</feature>
<sequence>MSRTSSGSSLQQQSSQHHTPEPEQQQQSASSSSTQLHSINTSQAGDSSASLENIMRHSKADEGYNDDDDILEFRIQHEGDPGIVRFADKEDNTSPVVIRKNTKESIVSTPDKEQTPELPARQTTLPSTELFGDQISKPTTEENPNLPSSSSHQHTLASAFSHLDQETDQESKEREQADEWQDMKTVASYEVYDEKGELIVHRGLDTIEENDDVGASKGYTRVADDEDVKSVTSMDEKADYLFDEDELNRNPLSQLKATKDMLSDSQRIAYVGLCKLVMMTMAKELAQMKESKKTAKPLRNARDALSMWSQQMMIRLYTHMDISQEEQIMIEQLSEHGLVPDDLTPSLIQSAKVKNPMAEKAAGNDTNDNNENTHNDDEHLESDPSKFQVQRPEEFKDQDTIDIDIRWTLLCDLFLVLISDSIYDSRSRTLLVKVAEALKISALEICQFEKKVTDALEIEEGSIQTWDEKEIMEDRRKKSLKKRYMYMGLATLGGGFVIGLSAGLLAPVIGAGLAAGFTTIGVTGTSGFLAGAGGAAVVTTTGAAVGARIGSKGMGRRMGHVQTFEFRPLHNNKRVNCIITVSGWMLGKEDDVRLPFSTVDPIMGDLFSVLWEPEMLQSMGQTINILATEVLVQSIQHVLGATVLTTLMASLQLPMVLSKLGYLLDNPWNVSLNRAWSSGLILADALINRNLGVRPATLVGFSLGARVIYSCLIELARRGAYGLVDNVYIFGAPFVFKQDQVALARSVVTGRFVNGYSRKDWVLGYLFRATSGGLGRVAGLAPMELPGIENFDNTEIVEGHMGYRKSIPKLLSLVGFEVISEEFTEIEDPDPDKERERQSELKQELSEARKQMEEEATKEEAKQAAGKKKLFSWFRPKKKEWWERTEGGSEMGEAEINDQNGDIMFDVDAIKKEVEQIDPKAASKPDKDIQVPMDKEPEKEEDDKDVFDPTDEPELPQHDDETQPPITMTFDDDAFEDDPPPNTT</sequence>
<feature type="compositionally biased region" description="Acidic residues" evidence="6">
    <location>
        <begin position="939"/>
        <end position="954"/>
    </location>
</feature>
<feature type="region of interest" description="Disordered" evidence="6">
    <location>
        <begin position="84"/>
        <end position="155"/>
    </location>
</feature>
<proteinExistence type="inferred from homology"/>
<comment type="subcellular location">
    <subcellularLocation>
        <location evidence="1">Membrane</location>
        <topology evidence="1">Multi-pass membrane protein</topology>
    </subcellularLocation>
</comment>
<dbReference type="PANTHER" id="PTHR17920">
    <property type="entry name" value="TRANSMEMBRANE AND COILED-COIL DOMAIN-CONTAINING PROTEIN 4 TMCO4"/>
    <property type="match status" value="1"/>
</dbReference>
<protein>
    <recommendedName>
        <fullName evidence="10">DUF726-domain-containing protein</fullName>
    </recommendedName>
</protein>
<dbReference type="EMBL" id="SWFS01000259">
    <property type="protein sequence ID" value="KAA8912266.1"/>
    <property type="molecule type" value="Genomic_DNA"/>
</dbReference>
<feature type="compositionally biased region" description="Basic and acidic residues" evidence="6">
    <location>
        <begin position="910"/>
        <end position="938"/>
    </location>
</feature>
<reference evidence="8" key="1">
    <citation type="journal article" date="2019" name="G3 (Bethesda)">
        <title>Genome Assemblies of Two Rare Opportunistic Yeast Pathogens: Diutina rugosa (syn. Candida rugosa) and Trichomonascus ciferrii (syn. Candida ciferrii).</title>
        <authorList>
            <person name="Mixao V."/>
            <person name="Saus E."/>
            <person name="Hansen A.P."/>
            <person name="Lass-Florl C."/>
            <person name="Gabaldon T."/>
        </authorList>
    </citation>
    <scope>NUCLEOTIDE SEQUENCE</scope>
    <source>
        <strain evidence="8">CBS 4856</strain>
    </source>
</reference>
<accession>A0A642V3H5</accession>
<comment type="similarity">
    <text evidence="2">Belongs to the TMCO4 family.</text>
</comment>
<dbReference type="SUPFAM" id="SSF53474">
    <property type="entry name" value="alpha/beta-Hydrolases"/>
    <property type="match status" value="1"/>
</dbReference>
<evidence type="ECO:0000256" key="4">
    <source>
        <dbReference type="ARBA" id="ARBA00022989"/>
    </source>
</evidence>
<organism evidence="8 9">
    <name type="scientific">Trichomonascus ciferrii</name>
    <dbReference type="NCBI Taxonomy" id="44093"/>
    <lineage>
        <taxon>Eukaryota</taxon>
        <taxon>Fungi</taxon>
        <taxon>Dikarya</taxon>
        <taxon>Ascomycota</taxon>
        <taxon>Saccharomycotina</taxon>
        <taxon>Dipodascomycetes</taxon>
        <taxon>Dipodascales</taxon>
        <taxon>Trichomonascaceae</taxon>
        <taxon>Trichomonascus</taxon>
        <taxon>Trichomonascus ciferrii complex</taxon>
    </lineage>
</organism>
<dbReference type="Pfam" id="PF05277">
    <property type="entry name" value="DUF726"/>
    <property type="match status" value="1"/>
</dbReference>
<evidence type="ECO:0000256" key="5">
    <source>
        <dbReference type="ARBA" id="ARBA00023136"/>
    </source>
</evidence>
<evidence type="ECO:0000256" key="3">
    <source>
        <dbReference type="ARBA" id="ARBA00022692"/>
    </source>
</evidence>
<feature type="region of interest" description="Disordered" evidence="6">
    <location>
        <begin position="910"/>
        <end position="984"/>
    </location>
</feature>
<evidence type="ECO:0000256" key="6">
    <source>
        <dbReference type="SAM" id="MobiDB-lite"/>
    </source>
</evidence>
<feature type="compositionally biased region" description="Basic and acidic residues" evidence="6">
    <location>
        <begin position="371"/>
        <end position="384"/>
    </location>
</feature>
<dbReference type="InterPro" id="IPR007941">
    <property type="entry name" value="DUF726"/>
</dbReference>
<keyword evidence="9" id="KW-1185">Reference proteome</keyword>
<dbReference type="InterPro" id="IPR029058">
    <property type="entry name" value="AB_hydrolase_fold"/>
</dbReference>
<feature type="region of interest" description="Disordered" evidence="6">
    <location>
        <begin position="825"/>
        <end position="865"/>
    </location>
</feature>
<keyword evidence="4 7" id="KW-1133">Transmembrane helix</keyword>
<feature type="compositionally biased region" description="Polar residues" evidence="6">
    <location>
        <begin position="36"/>
        <end position="51"/>
    </location>
</feature>
<feature type="region of interest" description="Disordered" evidence="6">
    <location>
        <begin position="1"/>
        <end position="65"/>
    </location>
</feature>
<feature type="transmembrane region" description="Helical" evidence="7">
    <location>
        <begin position="484"/>
        <end position="508"/>
    </location>
</feature>
<comment type="caution">
    <text evidence="8">The sequence shown here is derived from an EMBL/GenBank/DDBJ whole genome shotgun (WGS) entry which is preliminary data.</text>
</comment>
<feature type="transmembrane region" description="Helical" evidence="7">
    <location>
        <begin position="528"/>
        <end position="549"/>
    </location>
</feature>
<name>A0A642V3H5_9ASCO</name>
<feature type="compositionally biased region" description="Basic and acidic residues" evidence="6">
    <location>
        <begin position="832"/>
        <end position="862"/>
    </location>
</feature>
<gene>
    <name evidence="8" type="ORF">TRICI_003546</name>
</gene>
<keyword evidence="5 7" id="KW-0472">Membrane</keyword>
<evidence type="ECO:0000256" key="1">
    <source>
        <dbReference type="ARBA" id="ARBA00004141"/>
    </source>
</evidence>
<dbReference type="PANTHER" id="PTHR17920:SF3">
    <property type="entry name" value="TRANSMEMBRANE AND COILED-COIL DOMAIN-CONTAINING PROTEIN 4"/>
    <property type="match status" value="1"/>
</dbReference>
<dbReference type="GO" id="GO:0016020">
    <property type="term" value="C:membrane"/>
    <property type="evidence" value="ECO:0007669"/>
    <property type="project" value="UniProtKB-SubCell"/>
</dbReference>
<dbReference type="Proteomes" id="UP000761534">
    <property type="component" value="Unassembled WGS sequence"/>
</dbReference>
<feature type="region of interest" description="Disordered" evidence="6">
    <location>
        <begin position="163"/>
        <end position="182"/>
    </location>
</feature>
<feature type="compositionally biased region" description="Basic and acidic residues" evidence="6">
    <location>
        <begin position="163"/>
        <end position="177"/>
    </location>
</feature>
<evidence type="ECO:0000313" key="8">
    <source>
        <dbReference type="EMBL" id="KAA8912266.1"/>
    </source>
</evidence>
<dbReference type="VEuPathDB" id="FungiDB:TRICI_003546"/>